<comment type="caution">
    <text evidence="2">The sequence shown here is derived from an EMBL/GenBank/DDBJ whole genome shotgun (WGS) entry which is preliminary data.</text>
</comment>
<reference evidence="2" key="1">
    <citation type="submission" date="2020-09" db="EMBL/GenBank/DDBJ databases">
        <title>A novel bacterium of genus Mangrovicoccus, isolated from South China Sea.</title>
        <authorList>
            <person name="Huang H."/>
            <person name="Mo K."/>
            <person name="Hu Y."/>
        </authorList>
    </citation>
    <scope>NUCLEOTIDE SEQUENCE</scope>
    <source>
        <strain evidence="2">HB182678</strain>
    </source>
</reference>
<feature type="transmembrane region" description="Helical" evidence="1">
    <location>
        <begin position="52"/>
        <end position="71"/>
    </location>
</feature>
<dbReference type="EMBL" id="JACVXA010000063">
    <property type="protein sequence ID" value="MBE3639909.1"/>
    <property type="molecule type" value="Genomic_DNA"/>
</dbReference>
<dbReference type="Pfam" id="PF04403">
    <property type="entry name" value="PqiA"/>
    <property type="match status" value="1"/>
</dbReference>
<keyword evidence="1" id="KW-1133">Transmembrane helix</keyword>
<proteinExistence type="predicted"/>
<evidence type="ECO:0000313" key="3">
    <source>
        <dbReference type="Proteomes" id="UP000609121"/>
    </source>
</evidence>
<protein>
    <submittedName>
        <fullName evidence="2">Paraquat-inducible protein A</fullName>
    </submittedName>
</protein>
<organism evidence="2 3">
    <name type="scientific">Mangrovicoccus algicola</name>
    <dbReference type="NCBI Taxonomy" id="2771008"/>
    <lineage>
        <taxon>Bacteria</taxon>
        <taxon>Pseudomonadati</taxon>
        <taxon>Pseudomonadota</taxon>
        <taxon>Alphaproteobacteria</taxon>
        <taxon>Rhodobacterales</taxon>
        <taxon>Paracoccaceae</taxon>
        <taxon>Mangrovicoccus</taxon>
    </lineage>
</organism>
<name>A0A8J6Z8L2_9RHOB</name>
<keyword evidence="1" id="KW-0472">Membrane</keyword>
<dbReference type="InterPro" id="IPR007498">
    <property type="entry name" value="PqiA-like"/>
</dbReference>
<dbReference type="Proteomes" id="UP000609121">
    <property type="component" value="Unassembled WGS sequence"/>
</dbReference>
<accession>A0A8J6Z8L2</accession>
<keyword evidence="1" id="KW-0812">Transmembrane</keyword>
<feature type="transmembrane region" description="Helical" evidence="1">
    <location>
        <begin position="92"/>
        <end position="111"/>
    </location>
</feature>
<dbReference type="AlphaFoldDB" id="A0A8J6Z8L2"/>
<evidence type="ECO:0000313" key="2">
    <source>
        <dbReference type="EMBL" id="MBE3639909.1"/>
    </source>
</evidence>
<feature type="transmembrane region" description="Helical" evidence="1">
    <location>
        <begin position="123"/>
        <end position="143"/>
    </location>
</feature>
<gene>
    <name evidence="2" type="ORF">ICN82_17030</name>
</gene>
<evidence type="ECO:0000256" key="1">
    <source>
        <dbReference type="SAM" id="Phobius"/>
    </source>
</evidence>
<keyword evidence="3" id="KW-1185">Reference proteome</keyword>
<sequence>MPAALARALNLALLVAFPVAWAAPLMRAGLLPVFGLSEISILSGIASLWDSAPALAALVALFALVAPYAKILGTEAVHRGWLPPGAKRWIRLMARLAMADIFLIALYVVVAKGVGLGHVETAWGLWLFTCCVLVSLLLSWRGAAPLPPDAR</sequence>